<reference evidence="1 2" key="2">
    <citation type="submission" date="2017-09" db="EMBL/GenBank/DDBJ databases">
        <title>Extensive intraspecific genome diversity in a model arbuscular mycorrhizal fungus.</title>
        <authorList>
            <person name="Chen E.C."/>
            <person name="Morin E."/>
            <person name="Beaudet D."/>
            <person name="Noel J."/>
            <person name="Ndikumana S."/>
            <person name="Charron P."/>
            <person name="St-Onge C."/>
            <person name="Giorgi J."/>
            <person name="Grigoriev I.V."/>
            <person name="Roux C."/>
            <person name="Martin F.M."/>
            <person name="Corradi N."/>
        </authorList>
    </citation>
    <scope>NUCLEOTIDE SEQUENCE [LARGE SCALE GENOMIC DNA]</scope>
    <source>
        <strain evidence="1 2">A5</strain>
    </source>
</reference>
<dbReference type="Proteomes" id="UP000232722">
    <property type="component" value="Unassembled WGS sequence"/>
</dbReference>
<evidence type="ECO:0000313" key="1">
    <source>
        <dbReference type="EMBL" id="PKC00939.1"/>
    </source>
</evidence>
<accession>A0A2N0P281</accession>
<reference evidence="1 2" key="1">
    <citation type="submission" date="2016-04" db="EMBL/GenBank/DDBJ databases">
        <title>Genome analyses suggest a sexual origin of heterokaryosis in a supposedly ancient asexual fungus.</title>
        <authorList>
            <person name="Ropars J."/>
            <person name="Sedzielewska K."/>
            <person name="Noel J."/>
            <person name="Charron P."/>
            <person name="Farinelli L."/>
            <person name="Marton T."/>
            <person name="Kruger M."/>
            <person name="Pelin A."/>
            <person name="Brachmann A."/>
            <person name="Corradi N."/>
        </authorList>
    </citation>
    <scope>NUCLEOTIDE SEQUENCE [LARGE SCALE GENOMIC DNA]</scope>
    <source>
        <strain evidence="1 2">A5</strain>
    </source>
</reference>
<name>A0A2N0P281_9GLOM</name>
<comment type="caution">
    <text evidence="1">The sequence shown here is derived from an EMBL/GenBank/DDBJ whole genome shotgun (WGS) entry which is preliminary data.</text>
</comment>
<dbReference type="VEuPathDB" id="FungiDB:RhiirA1_355891"/>
<dbReference type="AlphaFoldDB" id="A0A2N0P281"/>
<organism evidence="1 2">
    <name type="scientific">Rhizophagus irregularis</name>
    <dbReference type="NCBI Taxonomy" id="588596"/>
    <lineage>
        <taxon>Eukaryota</taxon>
        <taxon>Fungi</taxon>
        <taxon>Fungi incertae sedis</taxon>
        <taxon>Mucoromycota</taxon>
        <taxon>Glomeromycotina</taxon>
        <taxon>Glomeromycetes</taxon>
        <taxon>Glomerales</taxon>
        <taxon>Glomeraceae</taxon>
        <taxon>Rhizophagus</taxon>
    </lineage>
</organism>
<gene>
    <name evidence="1" type="ORF">RhiirA5_427494</name>
</gene>
<protein>
    <submittedName>
        <fullName evidence="1">Uncharacterized protein</fullName>
    </submittedName>
</protein>
<sequence>MHIEVTTNNMVNRKPLTLKEEILNELGIRELLLEEENKDSCKENSLTLVGTKFILQEGIGANEGAVGERVETGIVGTEGVTGGQEIFTMVITRLSMIISKIVRFVSIMVASINMVSSGSQDLNLNQEYWLAPCRGWEEENFALKTDSLFHGRIHSFLPHHITWQFCRLLPVLDVPIFSKNTSADGNSNKGIAAYKHIREVFKLDVILRQTGNSNEQKEFCDILLRMHDGESSLDNWKILST</sequence>
<dbReference type="EMBL" id="LLXJ01001742">
    <property type="protein sequence ID" value="PKC00939.1"/>
    <property type="molecule type" value="Genomic_DNA"/>
</dbReference>
<evidence type="ECO:0000313" key="2">
    <source>
        <dbReference type="Proteomes" id="UP000232722"/>
    </source>
</evidence>
<proteinExistence type="predicted"/>